<dbReference type="PRINTS" id="PR00083">
    <property type="entry name" value="HOLDHDRGNASE"/>
</dbReference>
<dbReference type="Pfam" id="PF00815">
    <property type="entry name" value="Histidinol_dh"/>
    <property type="match status" value="1"/>
</dbReference>
<dbReference type="GO" id="GO:0004399">
    <property type="term" value="F:histidinol dehydrogenase activity"/>
    <property type="evidence" value="ECO:0007669"/>
    <property type="project" value="UniProtKB-EC"/>
</dbReference>
<evidence type="ECO:0000256" key="9">
    <source>
        <dbReference type="PIRSR" id="PIRSR000099-4"/>
    </source>
</evidence>
<organism evidence="11">
    <name type="scientific">Candidatus Caldatribacterium californiense</name>
    <dbReference type="NCBI Taxonomy" id="1454726"/>
    <lineage>
        <taxon>Bacteria</taxon>
        <taxon>Pseudomonadati</taxon>
        <taxon>Atribacterota</taxon>
        <taxon>Atribacteria</taxon>
        <taxon>Atribacterales</taxon>
        <taxon>Candidatus Caldatribacteriaceae</taxon>
        <taxon>Candidatus Caldatribacterium</taxon>
    </lineage>
</organism>
<evidence type="ECO:0000256" key="3">
    <source>
        <dbReference type="ARBA" id="ARBA00022833"/>
    </source>
</evidence>
<dbReference type="PANTHER" id="PTHR21256:SF2">
    <property type="entry name" value="HISTIDINE BIOSYNTHESIS TRIFUNCTIONAL PROTEIN"/>
    <property type="match status" value="1"/>
</dbReference>
<evidence type="ECO:0000256" key="8">
    <source>
        <dbReference type="PIRSR" id="PIRSR000099-3"/>
    </source>
</evidence>
<dbReference type="EC" id="1.1.1.23" evidence="11"/>
<keyword evidence="7" id="KW-0520">NAD</keyword>
<name>A0A7V3YKL4_9BACT</name>
<evidence type="ECO:0000256" key="10">
    <source>
        <dbReference type="RuleBase" id="RU004175"/>
    </source>
</evidence>
<evidence type="ECO:0000256" key="1">
    <source>
        <dbReference type="ARBA" id="ARBA00010178"/>
    </source>
</evidence>
<keyword evidence="3 9" id="KW-0862">Zinc</keyword>
<evidence type="ECO:0000256" key="6">
    <source>
        <dbReference type="PIRSR" id="PIRSR000099-1"/>
    </source>
</evidence>
<feature type="active site" description="Proton acceptor" evidence="6">
    <location>
        <position position="324"/>
    </location>
</feature>
<dbReference type="GO" id="GO:0005829">
    <property type="term" value="C:cytosol"/>
    <property type="evidence" value="ECO:0007669"/>
    <property type="project" value="TreeGrafter"/>
</dbReference>
<feature type="binding site" evidence="8">
    <location>
        <position position="237"/>
    </location>
    <ligand>
        <name>substrate</name>
    </ligand>
</feature>
<dbReference type="InterPro" id="IPR012131">
    <property type="entry name" value="Hstdl_DH"/>
</dbReference>
<accession>A0A7V3YKL4</accession>
<comment type="caution">
    <text evidence="11">The sequence shown here is derived from an EMBL/GenBank/DDBJ whole genome shotgun (WGS) entry which is preliminary data.</text>
</comment>
<feature type="binding site" evidence="9">
    <location>
        <position position="262"/>
    </location>
    <ligand>
        <name>Zn(2+)</name>
        <dbReference type="ChEBI" id="CHEBI:29105"/>
    </ligand>
</feature>
<feature type="binding site" evidence="8">
    <location>
        <position position="259"/>
    </location>
    <ligand>
        <name>substrate</name>
    </ligand>
</feature>
<feature type="binding site" evidence="8">
    <location>
        <position position="416"/>
    </location>
    <ligand>
        <name>substrate</name>
    </ligand>
</feature>
<dbReference type="GO" id="GO:0046872">
    <property type="term" value="F:metal ion binding"/>
    <property type="evidence" value="ECO:0007669"/>
    <property type="project" value="UniProtKB-KW"/>
</dbReference>
<gene>
    <name evidence="11" type="primary">hisD</name>
    <name evidence="11" type="ORF">ENU96_01765</name>
</gene>
<dbReference type="NCBIfam" id="TIGR00069">
    <property type="entry name" value="hisD"/>
    <property type="match status" value="1"/>
</dbReference>
<feature type="binding site" evidence="8">
    <location>
        <position position="324"/>
    </location>
    <ligand>
        <name>substrate</name>
    </ligand>
</feature>
<comment type="similarity">
    <text evidence="1 5 10">Belongs to the histidinol dehydrogenase family.</text>
</comment>
<protein>
    <submittedName>
        <fullName evidence="11">Histidinol dehydrogenase</fullName>
        <ecNumber evidence="11">1.1.1.23</ecNumber>
    </submittedName>
</protein>
<feature type="binding site" evidence="8">
    <location>
        <position position="357"/>
    </location>
    <ligand>
        <name>substrate</name>
    </ligand>
</feature>
<keyword evidence="4 5" id="KW-0560">Oxidoreductase</keyword>
<dbReference type="InterPro" id="IPR016161">
    <property type="entry name" value="Ald_DH/histidinol_DH"/>
</dbReference>
<feature type="binding site" evidence="9">
    <location>
        <position position="357"/>
    </location>
    <ligand>
        <name>Zn(2+)</name>
        <dbReference type="ChEBI" id="CHEBI:29105"/>
    </ligand>
</feature>
<evidence type="ECO:0000256" key="7">
    <source>
        <dbReference type="PIRSR" id="PIRSR000099-2"/>
    </source>
</evidence>
<evidence type="ECO:0000256" key="4">
    <source>
        <dbReference type="ARBA" id="ARBA00023002"/>
    </source>
</evidence>
<comment type="cofactor">
    <cofactor evidence="9">
        <name>Zn(2+)</name>
        <dbReference type="ChEBI" id="CHEBI:29105"/>
    </cofactor>
    <text evidence="9">Binds 1 zinc ion per subunit.</text>
</comment>
<dbReference type="FunFam" id="3.40.50.1980:FF:000026">
    <property type="entry name" value="Histidinol dehydrogenase"/>
    <property type="match status" value="1"/>
</dbReference>
<dbReference type="Gene3D" id="1.20.5.1300">
    <property type="match status" value="1"/>
</dbReference>
<dbReference type="GO" id="GO:0051287">
    <property type="term" value="F:NAD binding"/>
    <property type="evidence" value="ECO:0007669"/>
    <property type="project" value="InterPro"/>
</dbReference>
<evidence type="ECO:0000256" key="5">
    <source>
        <dbReference type="PIRNR" id="PIRNR000099"/>
    </source>
</evidence>
<dbReference type="InterPro" id="IPR022695">
    <property type="entry name" value="Histidinol_DH_monofunct"/>
</dbReference>
<dbReference type="SUPFAM" id="SSF53720">
    <property type="entry name" value="ALDH-like"/>
    <property type="match status" value="1"/>
</dbReference>
<feature type="binding site" evidence="9">
    <location>
        <position position="416"/>
    </location>
    <ligand>
        <name>Zn(2+)</name>
        <dbReference type="ChEBI" id="CHEBI:29105"/>
    </ligand>
</feature>
<dbReference type="PIRSF" id="PIRSF000099">
    <property type="entry name" value="Histidinol_dh"/>
    <property type="match status" value="1"/>
</dbReference>
<dbReference type="GO" id="GO:0000105">
    <property type="term" value="P:L-histidine biosynthetic process"/>
    <property type="evidence" value="ECO:0007669"/>
    <property type="project" value="InterPro"/>
</dbReference>
<feature type="binding site" evidence="8">
    <location>
        <position position="411"/>
    </location>
    <ligand>
        <name>substrate</name>
    </ligand>
</feature>
<evidence type="ECO:0000313" key="11">
    <source>
        <dbReference type="EMBL" id="HGI74397.1"/>
    </source>
</evidence>
<reference evidence="11" key="1">
    <citation type="journal article" date="2020" name="mSystems">
        <title>Genome- and Community-Level Interaction Insights into Carbon Utilization and Element Cycling Functions of Hydrothermarchaeota in Hydrothermal Sediment.</title>
        <authorList>
            <person name="Zhou Z."/>
            <person name="Liu Y."/>
            <person name="Xu W."/>
            <person name="Pan J."/>
            <person name="Luo Z.H."/>
            <person name="Li M."/>
        </authorList>
    </citation>
    <scope>NUCLEOTIDE SEQUENCE [LARGE SCALE GENOMIC DNA]</scope>
    <source>
        <strain evidence="11">SpSt-716</strain>
    </source>
</reference>
<dbReference type="CDD" id="cd06572">
    <property type="entry name" value="Histidinol_dh"/>
    <property type="match status" value="1"/>
</dbReference>
<dbReference type="EMBL" id="DTEN01000070">
    <property type="protein sequence ID" value="HGI74397.1"/>
    <property type="molecule type" value="Genomic_DNA"/>
</dbReference>
<feature type="binding site" evidence="7">
    <location>
        <position position="129"/>
    </location>
    <ligand>
        <name>NAD(+)</name>
        <dbReference type="ChEBI" id="CHEBI:57540"/>
    </ligand>
</feature>
<feature type="binding site" evidence="7">
    <location>
        <position position="191"/>
    </location>
    <ligand>
        <name>NAD(+)</name>
        <dbReference type="ChEBI" id="CHEBI:57540"/>
    </ligand>
</feature>
<dbReference type="InterPro" id="IPR001692">
    <property type="entry name" value="Histidinol_DH_CS"/>
</dbReference>
<sequence length="439" mass="48486">MKIVLKPLSSLEDIAQDLMGNRRKLYEILKEAESTVEEIIENVKDRGDAALREYTERFDGCRLTTFRVPPEDLERAFREAPEELKAAIAFAARNIRSFHEAQKMTSFFLERQSSMLGELVRPLRRVACYIPGGRFAYPSSCLMTVIPAQTAGVQEIALFTPPRNDGSVHREVLAAAFFLGVQEVYRVGGAQAIAAACFGTESIPPVEKIVGPGNIYVTAAKKRLQGIVGIDSLAGPSEVAIIADHSAPPEWVALDLLAQAEHDPLATGVLFSPSEALLLEVKKHLEREIANAPSPFGRTQPLFLYQVEDLEVALAAVNLLAPEHVEVMTEDPLTLLPRLQKGGAIFLGPYAPVALGDYGYGPNHVLPTWGTATFSSPLSVRDFYTFSSFVFPSPPDPTLEYETYAHLAHEEGLFFHRRSLLARVGKKLLTDIEQEWERT</sequence>
<feature type="binding site" evidence="8">
    <location>
        <position position="262"/>
    </location>
    <ligand>
        <name>substrate</name>
    </ligand>
</feature>
<evidence type="ECO:0000256" key="2">
    <source>
        <dbReference type="ARBA" id="ARBA00022723"/>
    </source>
</evidence>
<proteinExistence type="inferred from homology"/>
<feature type="binding site" evidence="7">
    <location>
        <position position="214"/>
    </location>
    <ligand>
        <name>NAD(+)</name>
        <dbReference type="ChEBI" id="CHEBI:57540"/>
    </ligand>
</feature>
<dbReference type="AlphaFoldDB" id="A0A7V3YKL4"/>
<dbReference type="PROSITE" id="PS00611">
    <property type="entry name" value="HISOL_DEHYDROGENASE"/>
    <property type="match status" value="1"/>
</dbReference>
<dbReference type="FunFam" id="3.40.50.1980:FF:000001">
    <property type="entry name" value="Histidinol dehydrogenase"/>
    <property type="match status" value="1"/>
</dbReference>
<dbReference type="PANTHER" id="PTHR21256">
    <property type="entry name" value="HISTIDINOL DEHYDROGENASE HDH"/>
    <property type="match status" value="1"/>
</dbReference>
<feature type="active site" description="Proton acceptor" evidence="6">
    <location>
        <position position="323"/>
    </location>
</feature>
<feature type="binding site" evidence="9">
    <location>
        <position position="259"/>
    </location>
    <ligand>
        <name>Zn(2+)</name>
        <dbReference type="ChEBI" id="CHEBI:29105"/>
    </ligand>
</feature>
<keyword evidence="2 9" id="KW-0479">Metal-binding</keyword>
<dbReference type="Gene3D" id="3.40.50.1980">
    <property type="entry name" value="Nitrogenase molybdenum iron protein domain"/>
    <property type="match status" value="2"/>
</dbReference>